<keyword evidence="8" id="KW-1185">Reference proteome</keyword>
<keyword evidence="5" id="KW-0326">Glycosidase</keyword>
<dbReference type="AlphaFoldDB" id="A0AAJ0D8I3"/>
<dbReference type="Proteomes" id="UP001271007">
    <property type="component" value="Unassembled WGS sequence"/>
</dbReference>
<evidence type="ECO:0000256" key="1">
    <source>
        <dbReference type="ARBA" id="ARBA00001657"/>
    </source>
</evidence>
<comment type="similarity">
    <text evidence="2 5">Belongs to the glycosyl hydrolase 31 family.</text>
</comment>
<protein>
    <recommendedName>
        <fullName evidence="3">alpha-glucosidase</fullName>
        <ecNumber evidence="3">3.2.1.20</ecNumber>
    </recommendedName>
</protein>
<accession>A0AAJ0D8I3</accession>
<dbReference type="SUPFAM" id="SSF51445">
    <property type="entry name" value="(Trans)glycosidases"/>
    <property type="match status" value="1"/>
</dbReference>
<feature type="domain" description="Glycoside hydrolase family 31 TIM barrel" evidence="6">
    <location>
        <begin position="285"/>
        <end position="389"/>
    </location>
</feature>
<dbReference type="InterPro" id="IPR011013">
    <property type="entry name" value="Gal_mutarotase_sf_dom"/>
</dbReference>
<dbReference type="Gene3D" id="3.20.20.80">
    <property type="entry name" value="Glycosidases"/>
    <property type="match status" value="1"/>
</dbReference>
<evidence type="ECO:0000313" key="7">
    <source>
        <dbReference type="EMBL" id="KAK3049034.1"/>
    </source>
</evidence>
<dbReference type="GO" id="GO:0030246">
    <property type="term" value="F:carbohydrate binding"/>
    <property type="evidence" value="ECO:0007669"/>
    <property type="project" value="InterPro"/>
</dbReference>
<evidence type="ECO:0000256" key="5">
    <source>
        <dbReference type="RuleBase" id="RU361185"/>
    </source>
</evidence>
<gene>
    <name evidence="7" type="ORF">LTR09_009688</name>
</gene>
<evidence type="ECO:0000259" key="6">
    <source>
        <dbReference type="Pfam" id="PF01055"/>
    </source>
</evidence>
<dbReference type="Gene3D" id="2.60.40.1760">
    <property type="entry name" value="glycosyl hydrolase (family 31)"/>
    <property type="match status" value="1"/>
</dbReference>
<reference evidence="7" key="1">
    <citation type="submission" date="2023-04" db="EMBL/GenBank/DDBJ databases">
        <title>Black Yeasts Isolated from many extreme environments.</title>
        <authorList>
            <person name="Coleine C."/>
            <person name="Stajich J.E."/>
            <person name="Selbmann L."/>
        </authorList>
    </citation>
    <scope>NUCLEOTIDE SEQUENCE</scope>
    <source>
        <strain evidence="7">CCFEE 5312</strain>
    </source>
</reference>
<comment type="catalytic activity">
    <reaction evidence="1">
        <text>Hydrolysis of terminal, non-reducing (1-&gt;4)-linked alpha-D-glucose residues with release of alpha-D-glucose.</text>
        <dbReference type="EC" id="3.2.1.20"/>
    </reaction>
</comment>
<dbReference type="EMBL" id="JAWDJX010000043">
    <property type="protein sequence ID" value="KAK3049034.1"/>
    <property type="molecule type" value="Genomic_DNA"/>
</dbReference>
<dbReference type="PANTHER" id="PTHR22762">
    <property type="entry name" value="ALPHA-GLUCOSIDASE"/>
    <property type="match status" value="1"/>
</dbReference>
<dbReference type="CDD" id="cd14752">
    <property type="entry name" value="GH31_N"/>
    <property type="match status" value="1"/>
</dbReference>
<dbReference type="Pfam" id="PF01055">
    <property type="entry name" value="Glyco_hydro_31_2nd"/>
    <property type="match status" value="1"/>
</dbReference>
<dbReference type="PANTHER" id="PTHR22762:SF133">
    <property type="entry name" value="P-TYPE DOMAIN-CONTAINING PROTEIN"/>
    <property type="match status" value="1"/>
</dbReference>
<evidence type="ECO:0000256" key="2">
    <source>
        <dbReference type="ARBA" id="ARBA00007806"/>
    </source>
</evidence>
<dbReference type="EC" id="3.2.1.20" evidence="3"/>
<dbReference type="GO" id="GO:0005975">
    <property type="term" value="P:carbohydrate metabolic process"/>
    <property type="evidence" value="ECO:0007669"/>
    <property type="project" value="InterPro"/>
</dbReference>
<keyword evidence="4" id="KW-0325">Glycoprotein</keyword>
<dbReference type="InterPro" id="IPR000322">
    <property type="entry name" value="Glyco_hydro_31_TIM"/>
</dbReference>
<evidence type="ECO:0000313" key="8">
    <source>
        <dbReference type="Proteomes" id="UP001271007"/>
    </source>
</evidence>
<keyword evidence="5" id="KW-0378">Hydrolase</keyword>
<dbReference type="InterPro" id="IPR017853">
    <property type="entry name" value="GH"/>
</dbReference>
<evidence type="ECO:0000256" key="3">
    <source>
        <dbReference type="ARBA" id="ARBA00012741"/>
    </source>
</evidence>
<name>A0AAJ0D8I3_9PEZI</name>
<organism evidence="7 8">
    <name type="scientific">Extremus antarcticus</name>
    <dbReference type="NCBI Taxonomy" id="702011"/>
    <lineage>
        <taxon>Eukaryota</taxon>
        <taxon>Fungi</taxon>
        <taxon>Dikarya</taxon>
        <taxon>Ascomycota</taxon>
        <taxon>Pezizomycotina</taxon>
        <taxon>Dothideomycetes</taxon>
        <taxon>Dothideomycetidae</taxon>
        <taxon>Mycosphaerellales</taxon>
        <taxon>Extremaceae</taxon>
        <taxon>Extremus</taxon>
    </lineage>
</organism>
<dbReference type="SUPFAM" id="SSF74650">
    <property type="entry name" value="Galactose mutarotase-like"/>
    <property type="match status" value="1"/>
</dbReference>
<dbReference type="GO" id="GO:0004558">
    <property type="term" value="F:alpha-1,4-glucosidase activity"/>
    <property type="evidence" value="ECO:0007669"/>
    <property type="project" value="UniProtKB-EC"/>
</dbReference>
<comment type="caution">
    <text evidence="7">The sequence shown here is derived from an EMBL/GenBank/DDBJ whole genome shotgun (WGS) entry which is preliminary data.</text>
</comment>
<proteinExistence type="inferred from homology"/>
<sequence>MFPPAFAPTPALPASVNYAPSVLPNVQDRTAPDAQNECPGYTASNVQHSSTGLTADLTLAGDACNVYGIDVVDLSLSIEYQSNERLAVRIVPTYLAPDNQTLYLLDPDLTPYPNVTDGASKSGSDLKFTWSNDPSFSFKVERASSGEVLFDTSGHVIVFEDQFLELATNMVPDYNIYGLAESLHSFRLGDDWTQTFWASYNLDNDNVIDVNGHCTHSMYLETRYNDTGSTSHGVYARNANGQDWLLRSDNITYRTIGGSFDFYFLSGESSKEVISQYQTQIVGTPFLQPYWTLGFGQNRWGYQNWTNLQDVIDGYADQRIQLEMIINDLDYLEANRIFTNSPSHYPHQQGVEFLDKLHASGQYWFPILDPIVYAPHPTNASGSYEIYDRG</sequence>
<evidence type="ECO:0000256" key="4">
    <source>
        <dbReference type="ARBA" id="ARBA00023180"/>
    </source>
</evidence>